<gene>
    <name evidence="1" type="ORF">SAMN05216498_0444</name>
</gene>
<proteinExistence type="predicted"/>
<sequence length="59" mass="6993">MSLDPITSFIVRCQHVSEEESHIKVKLTHVQSNQDLYFDQLDDAFEHIKLLVSKHERKE</sequence>
<protein>
    <submittedName>
        <fullName evidence="1">Uncharacterized protein</fullName>
    </submittedName>
</protein>
<name>A0A1H0G264_9BACI</name>
<organism evidence="1 2">
    <name type="scientific">Tenuibacillus multivorans</name>
    <dbReference type="NCBI Taxonomy" id="237069"/>
    <lineage>
        <taxon>Bacteria</taxon>
        <taxon>Bacillati</taxon>
        <taxon>Bacillota</taxon>
        <taxon>Bacilli</taxon>
        <taxon>Bacillales</taxon>
        <taxon>Bacillaceae</taxon>
        <taxon>Tenuibacillus</taxon>
    </lineage>
</organism>
<dbReference type="OrthoDB" id="2972936at2"/>
<dbReference type="Proteomes" id="UP000199334">
    <property type="component" value="Unassembled WGS sequence"/>
</dbReference>
<accession>A0A1H0G264</accession>
<dbReference type="RefSeq" id="WP_093857978.1">
    <property type="nucleotide sequence ID" value="NZ_BJVZ01000020.1"/>
</dbReference>
<evidence type="ECO:0000313" key="2">
    <source>
        <dbReference type="Proteomes" id="UP000199334"/>
    </source>
</evidence>
<dbReference type="AlphaFoldDB" id="A0A1H0G264"/>
<keyword evidence="2" id="KW-1185">Reference proteome</keyword>
<dbReference type="EMBL" id="FNIG01000014">
    <property type="protein sequence ID" value="SDO00952.1"/>
    <property type="molecule type" value="Genomic_DNA"/>
</dbReference>
<reference evidence="1 2" key="1">
    <citation type="submission" date="2016-10" db="EMBL/GenBank/DDBJ databases">
        <authorList>
            <person name="de Groot N.N."/>
        </authorList>
    </citation>
    <scope>NUCLEOTIDE SEQUENCE [LARGE SCALE GENOMIC DNA]</scope>
    <source>
        <strain evidence="1 2">CGMCC 1.3442</strain>
    </source>
</reference>
<dbReference type="STRING" id="237069.SAMN05216498_0444"/>
<evidence type="ECO:0000313" key="1">
    <source>
        <dbReference type="EMBL" id="SDO00952.1"/>
    </source>
</evidence>